<gene>
    <name evidence="2" type="primary">rsbV_3</name>
    <name evidence="2" type="ORF">Aco03nite_085510</name>
</gene>
<proteinExistence type="predicted"/>
<reference evidence="2 3" key="1">
    <citation type="submission" date="2021-01" db="EMBL/GenBank/DDBJ databases">
        <title>Whole genome shotgun sequence of Actinoplanes couchii NBRC 106145.</title>
        <authorList>
            <person name="Komaki H."/>
            <person name="Tamura T."/>
        </authorList>
    </citation>
    <scope>NUCLEOTIDE SEQUENCE [LARGE SCALE GENOMIC DNA]</scope>
    <source>
        <strain evidence="2 3">NBRC 106145</strain>
    </source>
</reference>
<evidence type="ECO:0000313" key="2">
    <source>
        <dbReference type="EMBL" id="GID60147.1"/>
    </source>
</evidence>
<dbReference type="SUPFAM" id="SSF52091">
    <property type="entry name" value="SpoIIaa-like"/>
    <property type="match status" value="1"/>
</dbReference>
<evidence type="ECO:0000259" key="1">
    <source>
        <dbReference type="PROSITE" id="PS50801"/>
    </source>
</evidence>
<dbReference type="InterPro" id="IPR002645">
    <property type="entry name" value="STAS_dom"/>
</dbReference>
<dbReference type="Pfam" id="PF01740">
    <property type="entry name" value="STAS"/>
    <property type="match status" value="1"/>
</dbReference>
<dbReference type="CDD" id="cd07043">
    <property type="entry name" value="STAS_anti-anti-sigma_factors"/>
    <property type="match status" value="1"/>
</dbReference>
<dbReference type="RefSeq" id="WP_203806889.1">
    <property type="nucleotide sequence ID" value="NZ_BAAAQE010000094.1"/>
</dbReference>
<dbReference type="Gene3D" id="3.30.750.24">
    <property type="entry name" value="STAS domain"/>
    <property type="match status" value="1"/>
</dbReference>
<feature type="domain" description="STAS" evidence="1">
    <location>
        <begin position="1"/>
        <end position="93"/>
    </location>
</feature>
<accession>A0ABQ3XNQ9</accession>
<dbReference type="InterPro" id="IPR036513">
    <property type="entry name" value="STAS_dom_sf"/>
</dbReference>
<dbReference type="Proteomes" id="UP000612282">
    <property type="component" value="Unassembled WGS sequence"/>
</dbReference>
<sequence length="93" mass="9531">MSTPLDLTAGPASLTAVGEIDMSNAGTFRAALDAALTPDGTAILTVDLTGVEYIDSSGLSCLFEHVERIRLVAGPLVAPVLTVSGLADITRFV</sequence>
<dbReference type="EMBL" id="BOMG01000104">
    <property type="protein sequence ID" value="GID60147.1"/>
    <property type="molecule type" value="Genomic_DNA"/>
</dbReference>
<keyword evidence="3" id="KW-1185">Reference proteome</keyword>
<organism evidence="2 3">
    <name type="scientific">Actinoplanes couchii</name>
    <dbReference type="NCBI Taxonomy" id="403638"/>
    <lineage>
        <taxon>Bacteria</taxon>
        <taxon>Bacillati</taxon>
        <taxon>Actinomycetota</taxon>
        <taxon>Actinomycetes</taxon>
        <taxon>Micromonosporales</taxon>
        <taxon>Micromonosporaceae</taxon>
        <taxon>Actinoplanes</taxon>
    </lineage>
</organism>
<name>A0ABQ3XNQ9_9ACTN</name>
<protein>
    <submittedName>
        <fullName evidence="2">Anti-anti-sigma factor</fullName>
    </submittedName>
</protein>
<comment type="caution">
    <text evidence="2">The sequence shown here is derived from an EMBL/GenBank/DDBJ whole genome shotgun (WGS) entry which is preliminary data.</text>
</comment>
<evidence type="ECO:0000313" key="3">
    <source>
        <dbReference type="Proteomes" id="UP000612282"/>
    </source>
</evidence>
<dbReference type="PROSITE" id="PS50801">
    <property type="entry name" value="STAS"/>
    <property type="match status" value="1"/>
</dbReference>